<sequence length="110" mass="12172">SFDYISKARTFTVTVSDLTSEDAGKYWCGVTRTGQDIYTEVKLKLAPAPKRQRKMLTIAQKVGLLDMLKKLEVTVFFGPEGALSETKQSDKANFTQLTLLASSTSVPLIH</sequence>
<dbReference type="GeneTree" id="ENSGT01030000237616"/>
<name>A0A3P8QST2_ASTCA</name>
<keyword evidence="3" id="KW-0472">Membrane</keyword>
<organism evidence="4 5">
    <name type="scientific">Astatotilapia calliptera</name>
    <name type="common">Eastern happy</name>
    <name type="synonym">Chromis callipterus</name>
    <dbReference type="NCBI Taxonomy" id="8154"/>
    <lineage>
        <taxon>Eukaryota</taxon>
        <taxon>Metazoa</taxon>
        <taxon>Chordata</taxon>
        <taxon>Craniata</taxon>
        <taxon>Vertebrata</taxon>
        <taxon>Euteleostomi</taxon>
        <taxon>Actinopterygii</taxon>
        <taxon>Neopterygii</taxon>
        <taxon>Teleostei</taxon>
        <taxon>Neoteleostei</taxon>
        <taxon>Acanthomorphata</taxon>
        <taxon>Ovalentaria</taxon>
        <taxon>Cichlomorphae</taxon>
        <taxon>Cichliformes</taxon>
        <taxon>Cichlidae</taxon>
        <taxon>African cichlids</taxon>
        <taxon>Pseudocrenilabrinae</taxon>
        <taxon>Haplochromini</taxon>
        <taxon>Astatotilapia</taxon>
    </lineage>
</organism>
<reference evidence="5" key="2">
    <citation type="submission" date="2023-03" db="EMBL/GenBank/DDBJ databases">
        <authorList>
            <consortium name="Wellcome Sanger Institute Data Sharing"/>
        </authorList>
    </citation>
    <scope>NUCLEOTIDE SEQUENCE [LARGE SCALE GENOMIC DNA]</scope>
</reference>
<dbReference type="InterPro" id="IPR013783">
    <property type="entry name" value="Ig-like_fold"/>
</dbReference>
<dbReference type="InterPro" id="IPR036179">
    <property type="entry name" value="Ig-like_dom_sf"/>
</dbReference>
<reference evidence="4 5" key="1">
    <citation type="submission" date="2018-05" db="EMBL/GenBank/DDBJ databases">
        <authorList>
            <person name="Datahose"/>
        </authorList>
    </citation>
    <scope>NUCLEOTIDE SEQUENCE</scope>
</reference>
<dbReference type="Bgee" id="ENSACLG00000021769">
    <property type="expression patterns" value="Expressed in liver"/>
</dbReference>
<reference evidence="4" key="4">
    <citation type="submission" date="2025-09" db="UniProtKB">
        <authorList>
            <consortium name="Ensembl"/>
        </authorList>
    </citation>
    <scope>IDENTIFICATION</scope>
</reference>
<comment type="subcellular location">
    <subcellularLocation>
        <location evidence="1">Membrane</location>
    </subcellularLocation>
</comment>
<reference evidence="4" key="3">
    <citation type="submission" date="2025-08" db="UniProtKB">
        <authorList>
            <consortium name="Ensembl"/>
        </authorList>
    </citation>
    <scope>IDENTIFICATION</scope>
</reference>
<evidence type="ECO:0000256" key="2">
    <source>
        <dbReference type="ARBA" id="ARBA00022692"/>
    </source>
</evidence>
<dbReference type="AlphaFoldDB" id="A0A3P8QST2"/>
<proteinExistence type="predicted"/>
<evidence type="ECO:0000256" key="1">
    <source>
        <dbReference type="ARBA" id="ARBA00004370"/>
    </source>
</evidence>
<keyword evidence="2" id="KW-0812">Transmembrane</keyword>
<dbReference type="Proteomes" id="UP000265100">
    <property type="component" value="Chromosome 6"/>
</dbReference>
<dbReference type="GO" id="GO:0005886">
    <property type="term" value="C:plasma membrane"/>
    <property type="evidence" value="ECO:0007669"/>
    <property type="project" value="TreeGrafter"/>
</dbReference>
<dbReference type="GO" id="GO:0004888">
    <property type="term" value="F:transmembrane signaling receptor activity"/>
    <property type="evidence" value="ECO:0007669"/>
    <property type="project" value="TreeGrafter"/>
</dbReference>
<dbReference type="Gene3D" id="2.60.40.10">
    <property type="entry name" value="Immunoglobulins"/>
    <property type="match status" value="1"/>
</dbReference>
<protein>
    <recommendedName>
        <fullName evidence="6">Immunoglobulin V-set domain-containing protein</fullName>
    </recommendedName>
</protein>
<dbReference type="PANTHER" id="PTHR11860">
    <property type="entry name" value="POLYMERIC-IMMUNOGLOBULIN RECEPTOR"/>
    <property type="match status" value="1"/>
</dbReference>
<evidence type="ECO:0000313" key="4">
    <source>
        <dbReference type="Ensembl" id="ENSACLP00000032119.2"/>
    </source>
</evidence>
<dbReference type="SUPFAM" id="SSF48726">
    <property type="entry name" value="Immunoglobulin"/>
    <property type="match status" value="1"/>
</dbReference>
<dbReference type="Ensembl" id="ENSACLT00000032875.2">
    <property type="protein sequence ID" value="ENSACLP00000032119.2"/>
    <property type="gene ID" value="ENSACLG00000021769.2"/>
</dbReference>
<dbReference type="InterPro" id="IPR050671">
    <property type="entry name" value="CD300_family_receptors"/>
</dbReference>
<evidence type="ECO:0000256" key="3">
    <source>
        <dbReference type="ARBA" id="ARBA00023136"/>
    </source>
</evidence>
<dbReference type="PANTHER" id="PTHR11860:SF118">
    <property type="entry name" value="CMRF35-LIKE MOLECULE 3-RELATED"/>
    <property type="match status" value="1"/>
</dbReference>
<evidence type="ECO:0000313" key="5">
    <source>
        <dbReference type="Proteomes" id="UP000265100"/>
    </source>
</evidence>
<keyword evidence="5" id="KW-1185">Reference proteome</keyword>
<accession>A0A3P8QST2</accession>
<evidence type="ECO:0008006" key="6">
    <source>
        <dbReference type="Google" id="ProtNLM"/>
    </source>
</evidence>